<dbReference type="Gramene" id="PNW81061">
    <property type="protein sequence ID" value="PNW81061"/>
    <property type="gene ID" value="CHLRE_07g342700v5"/>
</dbReference>
<feature type="chain" id="PRO_5014368303" description="Protein kinase domain-containing protein" evidence="4">
    <location>
        <begin position="25"/>
        <end position="1119"/>
    </location>
</feature>
<gene>
    <name evidence="5" type="ORF">CHLRE_07g342700v5</name>
</gene>
<dbReference type="OrthoDB" id="1890790at2759"/>
<evidence type="ECO:0000256" key="2">
    <source>
        <dbReference type="SAM" id="MobiDB-lite"/>
    </source>
</evidence>
<feature type="compositionally biased region" description="Pro residues" evidence="2">
    <location>
        <begin position="927"/>
        <end position="936"/>
    </location>
</feature>
<keyword evidence="3" id="KW-0472">Membrane</keyword>
<dbReference type="EMBL" id="CM008968">
    <property type="protein sequence ID" value="PNW81061.1"/>
    <property type="molecule type" value="Genomic_DNA"/>
</dbReference>
<dbReference type="InterPro" id="IPR011009">
    <property type="entry name" value="Kinase-like_dom_sf"/>
</dbReference>
<dbReference type="GeneID" id="66054135"/>
<dbReference type="PaxDb" id="3055-EDP03998"/>
<evidence type="ECO:0000256" key="4">
    <source>
        <dbReference type="SAM" id="SignalP"/>
    </source>
</evidence>
<keyword evidence="4" id="KW-0732">Signal</keyword>
<evidence type="ECO:0000313" key="6">
    <source>
        <dbReference type="Proteomes" id="UP000006906"/>
    </source>
</evidence>
<evidence type="ECO:0008006" key="7">
    <source>
        <dbReference type="Google" id="ProtNLM"/>
    </source>
</evidence>
<dbReference type="InterPro" id="IPR051348">
    <property type="entry name" value="U-box_ubiquitin_ligases"/>
</dbReference>
<organism evidence="5 6">
    <name type="scientific">Chlamydomonas reinhardtii</name>
    <name type="common">Chlamydomonas smithii</name>
    <dbReference type="NCBI Taxonomy" id="3055"/>
    <lineage>
        <taxon>Eukaryota</taxon>
        <taxon>Viridiplantae</taxon>
        <taxon>Chlorophyta</taxon>
        <taxon>core chlorophytes</taxon>
        <taxon>Chlorophyceae</taxon>
        <taxon>CS clade</taxon>
        <taxon>Chlamydomonadales</taxon>
        <taxon>Chlamydomonadaceae</taxon>
        <taxon>Chlamydomonas</taxon>
    </lineage>
</organism>
<accession>A0A2K3DKL3</accession>
<evidence type="ECO:0000256" key="1">
    <source>
        <dbReference type="ARBA" id="ARBA00022786"/>
    </source>
</evidence>
<proteinExistence type="predicted"/>
<feature type="region of interest" description="Disordered" evidence="2">
    <location>
        <begin position="53"/>
        <end position="75"/>
    </location>
</feature>
<feature type="compositionally biased region" description="Polar residues" evidence="2">
    <location>
        <begin position="1042"/>
        <end position="1056"/>
    </location>
</feature>
<protein>
    <recommendedName>
        <fullName evidence="7">Protein kinase domain-containing protein</fullName>
    </recommendedName>
</protein>
<feature type="compositionally biased region" description="Pro residues" evidence="2">
    <location>
        <begin position="245"/>
        <end position="281"/>
    </location>
</feature>
<feature type="compositionally biased region" description="Low complexity" evidence="2">
    <location>
        <begin position="992"/>
        <end position="1005"/>
    </location>
</feature>
<feature type="transmembrane region" description="Helical" evidence="3">
    <location>
        <begin position="543"/>
        <end position="568"/>
    </location>
</feature>
<keyword evidence="6" id="KW-1185">Reference proteome</keyword>
<keyword evidence="3" id="KW-1133">Transmembrane helix</keyword>
<dbReference type="RefSeq" id="XP_042922921.1">
    <property type="nucleotide sequence ID" value="XM_043064385.1"/>
</dbReference>
<keyword evidence="1" id="KW-0833">Ubl conjugation pathway</keyword>
<feature type="region of interest" description="Disordered" evidence="2">
    <location>
        <begin position="924"/>
        <end position="1119"/>
    </location>
</feature>
<feature type="compositionally biased region" description="Low complexity" evidence="2">
    <location>
        <begin position="1097"/>
        <end position="1112"/>
    </location>
</feature>
<sequence length="1119" mass="119948">MLQQNAAGFLRRTLLVILLHACYASAPPPSPHLSPIRSRFFCGSTFKSNATSRAEVGTASGTGGNPYEPQPDGSKTVSDEAYATRFALNSVYVRAPVDKIHQVWSYYRDGGQSYLHSSSHGSTAPLYAYDLKSSWSLASEDKVVAVSACCSANISDYTNLSAPVLAKLLLRTASGEVRRLGSPEVGSAEDSMCAPGQISQPWEPVPPGHLMGGLVTEADRYATFFWRAAYVFVAAPAPGEWTYPTRPPKPPPPLPPMPPNPAPPVPSPHLPPGPPRPPRPPQVKATRRSRFFCDTTAGAASTGSSYEVGRIGGRRRNLNAPEPGAFLVNEDEWKAGSGLALSSFTVLASATSISEAWSVHRYRGPGEVNTTTASSSNAIASAATAIGAVTSAINTISNWEKSNMTLDMESAWTQSGPDRIVAVSVCCSVSSSNAGDLLLPARLLFRTKGGYAHVLGSGGSRFTGSDDAVLCGYRREDVPQPWEAVPAGFMLGGLVAERAANASTFSRVGFVFVAEPSAEEWASMASIKASPPNTNGGGYHPSVGFIVGVSLGGGAAVLTLLVMIVRFGRRMCTRGKDRQYFQRNLAEQCSADVESVAGSFEVLTATALCAATEYYVGRRLYTDFSAALRGRDCGNSSGGQVYTGLLPRDSSAGDPRGRAVLVWRLEHRSSTVPPPPTQQSGLDERLVQMERAARRLAALRHPTLLPLLGSCATAPMLVYDPGSLEEAQRGFTLADILKKWPEFLEWEHRVVTGYQVAAAMEFLHAQAPPLFCAVPLDAERVIVDSSTGVAKLGFVGIDFRERADGDNEAHWARMEVEDIRALGVLLLRLLTGDARGEAEELVVWVHGVIKYDRQGGGGGGGNTLPMLATLGTRTGHGHLLVWPREVAFAFAELALKCASCNEQDGVPGLRSEVLPFLYHLLSHKRPPPPPPRPPPAASSMLHSSRRPPQEEQQEEEPRQRRRVRESVPAGPMEQVEVPGPQESDSGEAGSWQQEQNQEQGQQEEPQGPPPTRAARRRRSRPAGAGPFAELRAQQRVHRPQGTAGQLQQHESLTEQASAERHAAGEGGGRQGEEDADQQQLDHELEEVAEISLPGPPQGQLLPTPPGSLLSQGNSGNELL</sequence>
<feature type="region of interest" description="Disordered" evidence="2">
    <location>
        <begin position="244"/>
        <end position="286"/>
    </location>
</feature>
<dbReference type="STRING" id="3055.A0A2K3DKL3"/>
<dbReference type="Proteomes" id="UP000006906">
    <property type="component" value="Chromosome 7"/>
</dbReference>
<dbReference type="SUPFAM" id="SSF56112">
    <property type="entry name" value="Protein kinase-like (PK-like)"/>
    <property type="match status" value="1"/>
</dbReference>
<dbReference type="PANTHER" id="PTHR45647:SF139">
    <property type="entry name" value="OS02G0152300 PROTEIN"/>
    <property type="match status" value="1"/>
</dbReference>
<feature type="signal peptide" evidence="4">
    <location>
        <begin position="1"/>
        <end position="24"/>
    </location>
</feature>
<dbReference type="InParanoid" id="A0A2K3DKL3"/>
<keyword evidence="3" id="KW-0812">Transmembrane</keyword>
<evidence type="ECO:0000256" key="3">
    <source>
        <dbReference type="SAM" id="Phobius"/>
    </source>
</evidence>
<dbReference type="PANTHER" id="PTHR45647">
    <property type="entry name" value="OS02G0152300 PROTEIN"/>
    <property type="match status" value="1"/>
</dbReference>
<reference evidence="5 6" key="1">
    <citation type="journal article" date="2007" name="Science">
        <title>The Chlamydomonas genome reveals the evolution of key animal and plant functions.</title>
        <authorList>
            <person name="Merchant S.S."/>
            <person name="Prochnik S.E."/>
            <person name="Vallon O."/>
            <person name="Harris E.H."/>
            <person name="Karpowicz S.J."/>
            <person name="Witman G.B."/>
            <person name="Terry A."/>
            <person name="Salamov A."/>
            <person name="Fritz-Laylin L.K."/>
            <person name="Marechal-Drouard L."/>
            <person name="Marshall W.F."/>
            <person name="Qu L.H."/>
            <person name="Nelson D.R."/>
            <person name="Sanderfoot A.A."/>
            <person name="Spalding M.H."/>
            <person name="Kapitonov V.V."/>
            <person name="Ren Q."/>
            <person name="Ferris P."/>
            <person name="Lindquist E."/>
            <person name="Shapiro H."/>
            <person name="Lucas S.M."/>
            <person name="Grimwood J."/>
            <person name="Schmutz J."/>
            <person name="Cardol P."/>
            <person name="Cerutti H."/>
            <person name="Chanfreau G."/>
            <person name="Chen C.L."/>
            <person name="Cognat V."/>
            <person name="Croft M.T."/>
            <person name="Dent R."/>
            <person name="Dutcher S."/>
            <person name="Fernandez E."/>
            <person name="Fukuzawa H."/>
            <person name="Gonzalez-Ballester D."/>
            <person name="Gonzalez-Halphen D."/>
            <person name="Hallmann A."/>
            <person name="Hanikenne M."/>
            <person name="Hippler M."/>
            <person name="Inwood W."/>
            <person name="Jabbari K."/>
            <person name="Kalanon M."/>
            <person name="Kuras R."/>
            <person name="Lefebvre P.A."/>
            <person name="Lemaire S.D."/>
            <person name="Lobanov A.V."/>
            <person name="Lohr M."/>
            <person name="Manuell A."/>
            <person name="Meier I."/>
            <person name="Mets L."/>
            <person name="Mittag M."/>
            <person name="Mittelmeier T."/>
            <person name="Moroney J.V."/>
            <person name="Moseley J."/>
            <person name="Napoli C."/>
            <person name="Nedelcu A.M."/>
            <person name="Niyogi K."/>
            <person name="Novoselov S.V."/>
            <person name="Paulsen I.T."/>
            <person name="Pazour G."/>
            <person name="Purton S."/>
            <person name="Ral J.P."/>
            <person name="Riano-Pachon D.M."/>
            <person name="Riekhof W."/>
            <person name="Rymarquis L."/>
            <person name="Schroda M."/>
            <person name="Stern D."/>
            <person name="Umen J."/>
            <person name="Willows R."/>
            <person name="Wilson N."/>
            <person name="Zimmer S.L."/>
            <person name="Allmer J."/>
            <person name="Balk J."/>
            <person name="Bisova K."/>
            <person name="Chen C.J."/>
            <person name="Elias M."/>
            <person name="Gendler K."/>
            <person name="Hauser C."/>
            <person name="Lamb M.R."/>
            <person name="Ledford H."/>
            <person name="Long J.C."/>
            <person name="Minagawa J."/>
            <person name="Page M.D."/>
            <person name="Pan J."/>
            <person name="Pootakham W."/>
            <person name="Roje S."/>
            <person name="Rose A."/>
            <person name="Stahlberg E."/>
            <person name="Terauchi A.M."/>
            <person name="Yang P."/>
            <person name="Ball S."/>
            <person name="Bowler C."/>
            <person name="Dieckmann C.L."/>
            <person name="Gladyshev V.N."/>
            <person name="Green P."/>
            <person name="Jorgensen R."/>
            <person name="Mayfield S."/>
            <person name="Mueller-Roeber B."/>
            <person name="Rajamani S."/>
            <person name="Sayre R.T."/>
            <person name="Brokstein P."/>
            <person name="Dubchak I."/>
            <person name="Goodstein D."/>
            <person name="Hornick L."/>
            <person name="Huang Y.W."/>
            <person name="Jhaveri J."/>
            <person name="Luo Y."/>
            <person name="Martinez D."/>
            <person name="Ngau W.C."/>
            <person name="Otillar B."/>
            <person name="Poliakov A."/>
            <person name="Porter A."/>
            <person name="Szajkowski L."/>
            <person name="Werner G."/>
            <person name="Zhou K."/>
            <person name="Grigoriev I.V."/>
            <person name="Rokhsar D.S."/>
            <person name="Grossman A.R."/>
        </authorList>
    </citation>
    <scope>NUCLEOTIDE SEQUENCE [LARGE SCALE GENOMIC DNA]</scope>
    <source>
        <strain evidence="6">CC-503</strain>
    </source>
</reference>
<dbReference type="KEGG" id="cre:CHLRE_07g342700v5"/>
<dbReference type="Gene3D" id="1.10.510.10">
    <property type="entry name" value="Transferase(Phosphotransferase) domain 1"/>
    <property type="match status" value="1"/>
</dbReference>
<dbReference type="AlphaFoldDB" id="A0A2K3DKL3"/>
<evidence type="ECO:0000313" key="5">
    <source>
        <dbReference type="EMBL" id="PNW81061.1"/>
    </source>
</evidence>
<dbReference type="ExpressionAtlas" id="A0A2K3DKL3">
    <property type="expression patterns" value="baseline"/>
</dbReference>
<name>A0A2K3DKL3_CHLRE</name>